<name>A0ABX1GT40_9FLAO</name>
<evidence type="ECO:0000259" key="3">
    <source>
        <dbReference type="PROSITE" id="PS51186"/>
    </source>
</evidence>
<proteinExistence type="predicted"/>
<evidence type="ECO:0000256" key="1">
    <source>
        <dbReference type="ARBA" id="ARBA00022679"/>
    </source>
</evidence>
<gene>
    <name evidence="4" type="ORF">HCU67_14195</name>
</gene>
<evidence type="ECO:0000256" key="2">
    <source>
        <dbReference type="ARBA" id="ARBA00023315"/>
    </source>
</evidence>
<dbReference type="RefSeq" id="WP_168553252.1">
    <property type="nucleotide sequence ID" value="NZ_JAAWWL010000002.1"/>
</dbReference>
<organism evidence="4 5">
    <name type="scientific">Croceivirga thetidis</name>
    <dbReference type="NCBI Taxonomy" id="2721623"/>
    <lineage>
        <taxon>Bacteria</taxon>
        <taxon>Pseudomonadati</taxon>
        <taxon>Bacteroidota</taxon>
        <taxon>Flavobacteriia</taxon>
        <taxon>Flavobacteriales</taxon>
        <taxon>Flavobacteriaceae</taxon>
        <taxon>Croceivirga</taxon>
    </lineage>
</organism>
<comment type="caution">
    <text evidence="4">The sequence shown here is derived from an EMBL/GenBank/DDBJ whole genome shotgun (WGS) entry which is preliminary data.</text>
</comment>
<dbReference type="Gene3D" id="3.40.630.30">
    <property type="match status" value="1"/>
</dbReference>
<sequence length="170" mass="19644">MQIRTARIEDAEYIALLGRVTFTETFGHLFTDPNDLSNYLNQTFGVQKIRNSLTKENNVFWLAFVEELPVGYAKLKLNSPSEFISEQPICQLQKIYVLKDFLSRKIGKVLQDELLNHSKNLGFKRIWLSVLKSNKRAIGFYQKNGFELIGDHSFTIGKEKFDFQAMSKAL</sequence>
<protein>
    <submittedName>
        <fullName evidence="4">GNAT family N-acetyltransferase</fullName>
    </submittedName>
</protein>
<keyword evidence="1" id="KW-0808">Transferase</keyword>
<reference evidence="4 5" key="1">
    <citation type="submission" date="2020-04" db="EMBL/GenBank/DDBJ databases">
        <authorList>
            <person name="Yoon J."/>
        </authorList>
    </citation>
    <scope>NUCLEOTIDE SEQUENCE [LARGE SCALE GENOMIC DNA]</scope>
    <source>
        <strain evidence="4 5">DJ-13</strain>
    </source>
</reference>
<keyword evidence="2" id="KW-0012">Acyltransferase</keyword>
<keyword evidence="5" id="KW-1185">Reference proteome</keyword>
<evidence type="ECO:0000313" key="5">
    <source>
        <dbReference type="Proteomes" id="UP000718451"/>
    </source>
</evidence>
<feature type="domain" description="N-acetyltransferase" evidence="3">
    <location>
        <begin position="1"/>
        <end position="170"/>
    </location>
</feature>
<dbReference type="Pfam" id="PF00583">
    <property type="entry name" value="Acetyltransf_1"/>
    <property type="match status" value="1"/>
</dbReference>
<dbReference type="InterPro" id="IPR000182">
    <property type="entry name" value="GNAT_dom"/>
</dbReference>
<dbReference type="Proteomes" id="UP000718451">
    <property type="component" value="Unassembled WGS sequence"/>
</dbReference>
<evidence type="ECO:0000313" key="4">
    <source>
        <dbReference type="EMBL" id="NKI33103.1"/>
    </source>
</evidence>
<dbReference type="SUPFAM" id="SSF55729">
    <property type="entry name" value="Acyl-CoA N-acyltransferases (Nat)"/>
    <property type="match status" value="1"/>
</dbReference>
<dbReference type="InterPro" id="IPR016181">
    <property type="entry name" value="Acyl_CoA_acyltransferase"/>
</dbReference>
<dbReference type="CDD" id="cd04301">
    <property type="entry name" value="NAT_SF"/>
    <property type="match status" value="1"/>
</dbReference>
<dbReference type="PANTHER" id="PTHR43877">
    <property type="entry name" value="AMINOALKYLPHOSPHONATE N-ACETYLTRANSFERASE-RELATED-RELATED"/>
    <property type="match status" value="1"/>
</dbReference>
<dbReference type="InterPro" id="IPR050832">
    <property type="entry name" value="Bact_Acetyltransf"/>
</dbReference>
<accession>A0ABX1GT40</accession>
<dbReference type="PROSITE" id="PS51186">
    <property type="entry name" value="GNAT"/>
    <property type="match status" value="1"/>
</dbReference>
<dbReference type="EMBL" id="JAAWWL010000002">
    <property type="protein sequence ID" value="NKI33103.1"/>
    <property type="molecule type" value="Genomic_DNA"/>
</dbReference>